<keyword evidence="17" id="KW-1185">Reference proteome</keyword>
<dbReference type="SMART" id="SM00388">
    <property type="entry name" value="HisKA"/>
    <property type="match status" value="1"/>
</dbReference>
<gene>
    <name evidence="16" type="ORF">FQ775_20635</name>
</gene>
<dbReference type="InterPro" id="IPR035965">
    <property type="entry name" value="PAS-like_dom_sf"/>
</dbReference>
<evidence type="ECO:0000256" key="9">
    <source>
        <dbReference type="ARBA" id="ARBA00022840"/>
    </source>
</evidence>
<dbReference type="GO" id="GO:0006355">
    <property type="term" value="P:regulation of DNA-templated transcription"/>
    <property type="evidence" value="ECO:0007669"/>
    <property type="project" value="InterPro"/>
</dbReference>
<dbReference type="SMART" id="SM00091">
    <property type="entry name" value="PAS"/>
    <property type="match status" value="1"/>
</dbReference>
<dbReference type="AlphaFoldDB" id="A0A5B8L3V0"/>
<evidence type="ECO:0000256" key="5">
    <source>
        <dbReference type="ARBA" id="ARBA00022679"/>
    </source>
</evidence>
<evidence type="ECO:0000256" key="2">
    <source>
        <dbReference type="ARBA" id="ARBA00004141"/>
    </source>
</evidence>
<dbReference type="Pfam" id="PF00989">
    <property type="entry name" value="PAS"/>
    <property type="match status" value="1"/>
</dbReference>
<feature type="coiled-coil region" evidence="13">
    <location>
        <begin position="117"/>
        <end position="148"/>
    </location>
</feature>
<comment type="subcellular location">
    <subcellularLocation>
        <location evidence="2">Membrane</location>
        <topology evidence="2">Multi-pass membrane protein</topology>
    </subcellularLocation>
</comment>
<dbReference type="CDD" id="cd00082">
    <property type="entry name" value="HisKA"/>
    <property type="match status" value="1"/>
</dbReference>
<comment type="catalytic activity">
    <reaction evidence="1">
        <text>ATP + protein L-histidine = ADP + protein N-phospho-L-histidine.</text>
        <dbReference type="EC" id="2.7.13.3"/>
    </reaction>
</comment>
<evidence type="ECO:0000256" key="10">
    <source>
        <dbReference type="ARBA" id="ARBA00022989"/>
    </source>
</evidence>
<protein>
    <recommendedName>
        <fullName evidence="3">histidine kinase</fullName>
        <ecNumber evidence="3">2.7.13.3</ecNumber>
    </recommendedName>
</protein>
<evidence type="ECO:0000256" key="4">
    <source>
        <dbReference type="ARBA" id="ARBA00022553"/>
    </source>
</evidence>
<dbReference type="OrthoDB" id="8673316at2"/>
<keyword evidence="10" id="KW-1133">Transmembrane helix</keyword>
<keyword evidence="8 16" id="KW-0418">Kinase</keyword>
<dbReference type="InterPro" id="IPR005467">
    <property type="entry name" value="His_kinase_dom"/>
</dbReference>
<evidence type="ECO:0000256" key="1">
    <source>
        <dbReference type="ARBA" id="ARBA00000085"/>
    </source>
</evidence>
<dbReference type="CDD" id="cd00075">
    <property type="entry name" value="HATPase"/>
    <property type="match status" value="1"/>
</dbReference>
<evidence type="ECO:0000256" key="11">
    <source>
        <dbReference type="ARBA" id="ARBA00023012"/>
    </source>
</evidence>
<feature type="domain" description="Histidine kinase" evidence="14">
    <location>
        <begin position="179"/>
        <end position="390"/>
    </location>
</feature>
<dbReference type="InterPro" id="IPR000014">
    <property type="entry name" value="PAS"/>
</dbReference>
<dbReference type="Proteomes" id="UP000321389">
    <property type="component" value="Chromosome"/>
</dbReference>
<evidence type="ECO:0000256" key="13">
    <source>
        <dbReference type="SAM" id="Coils"/>
    </source>
</evidence>
<keyword evidence="5" id="KW-0808">Transferase</keyword>
<dbReference type="SUPFAM" id="SSF55785">
    <property type="entry name" value="PYP-like sensor domain (PAS domain)"/>
    <property type="match status" value="1"/>
</dbReference>
<dbReference type="GO" id="GO:0007234">
    <property type="term" value="P:osmosensory signaling via phosphorelay pathway"/>
    <property type="evidence" value="ECO:0007669"/>
    <property type="project" value="TreeGrafter"/>
</dbReference>
<evidence type="ECO:0000313" key="16">
    <source>
        <dbReference type="EMBL" id="QDZ02585.1"/>
    </source>
</evidence>
<keyword evidence="11" id="KW-0902">Two-component regulatory system</keyword>
<keyword evidence="6" id="KW-0812">Transmembrane</keyword>
<evidence type="ECO:0000256" key="12">
    <source>
        <dbReference type="ARBA" id="ARBA00023136"/>
    </source>
</evidence>
<evidence type="ECO:0000256" key="7">
    <source>
        <dbReference type="ARBA" id="ARBA00022741"/>
    </source>
</evidence>
<dbReference type="InterPro" id="IPR050351">
    <property type="entry name" value="BphY/WalK/GraS-like"/>
</dbReference>
<evidence type="ECO:0000313" key="17">
    <source>
        <dbReference type="Proteomes" id="UP000321389"/>
    </source>
</evidence>
<keyword evidence="9" id="KW-0067">ATP-binding</keyword>
<dbReference type="GO" id="GO:0000156">
    <property type="term" value="F:phosphorelay response regulator activity"/>
    <property type="evidence" value="ECO:0007669"/>
    <property type="project" value="TreeGrafter"/>
</dbReference>
<dbReference type="InterPro" id="IPR003594">
    <property type="entry name" value="HATPase_dom"/>
</dbReference>
<evidence type="ECO:0000259" key="14">
    <source>
        <dbReference type="PROSITE" id="PS50109"/>
    </source>
</evidence>
<dbReference type="CDD" id="cd00130">
    <property type="entry name" value="PAS"/>
    <property type="match status" value="1"/>
</dbReference>
<dbReference type="KEGG" id="niy:FQ775_20635"/>
<keyword evidence="4" id="KW-0597">Phosphoprotein</keyword>
<dbReference type="GO" id="GO:0000155">
    <property type="term" value="F:phosphorelay sensor kinase activity"/>
    <property type="evidence" value="ECO:0007669"/>
    <property type="project" value="InterPro"/>
</dbReference>
<dbReference type="InterPro" id="IPR004358">
    <property type="entry name" value="Sig_transdc_His_kin-like_C"/>
</dbReference>
<dbReference type="Gene3D" id="1.10.287.130">
    <property type="match status" value="1"/>
</dbReference>
<proteinExistence type="predicted"/>
<dbReference type="RefSeq" id="WP_146301221.1">
    <property type="nucleotide sequence ID" value="NZ_CP042301.2"/>
</dbReference>
<keyword evidence="7" id="KW-0547">Nucleotide-binding</keyword>
<dbReference type="EC" id="2.7.13.3" evidence="3"/>
<sequence length="407" mass="45509">MEDLQDLYENAPCGYLSIGHDGRIVRANATLAAWLGYSTEEILARSFIDLLNVPGRIFYETHFAPLLRMQGFFEEVALDLVTKRDQRVAVLASAVEKRDDEGNLLFTRVTLLKAEERRRYERELVNAKAAAEAARNELAELNASLTARVEKEVDERLRIMRGLTDERETARLREQFLAILGHDLRNPLASIKSGLQMLSRDAQSERARSIIYLMSESSDRMAALIDDLLDLARIRLGGGFKVEPRSVEVAPILEQVVGELRTAHPDKAFETRLDLPQPVFCDAPRIGQLASNLLGNAVVHGAADEPIFLEAAIHDGWLSISVANKGSPIPEKVRKRLFRPFFRGEVRPSQQGLGLGLYISSEIAKAHGGTLRLTSGETETRFTLRMPVAPEARRFDRSKSQSARPDE</sequence>
<keyword evidence="12" id="KW-0472">Membrane</keyword>
<evidence type="ECO:0000256" key="3">
    <source>
        <dbReference type="ARBA" id="ARBA00012438"/>
    </source>
</evidence>
<dbReference type="GO" id="GO:0016020">
    <property type="term" value="C:membrane"/>
    <property type="evidence" value="ECO:0007669"/>
    <property type="project" value="UniProtKB-SubCell"/>
</dbReference>
<dbReference type="SMART" id="SM00387">
    <property type="entry name" value="HATPase_c"/>
    <property type="match status" value="1"/>
</dbReference>
<keyword evidence="13" id="KW-0175">Coiled coil</keyword>
<name>A0A5B8L3V0_9HYPH</name>
<evidence type="ECO:0000256" key="8">
    <source>
        <dbReference type="ARBA" id="ARBA00022777"/>
    </source>
</evidence>
<dbReference type="NCBIfam" id="TIGR00229">
    <property type="entry name" value="sensory_box"/>
    <property type="match status" value="1"/>
</dbReference>
<dbReference type="EMBL" id="CP042301">
    <property type="protein sequence ID" value="QDZ02585.1"/>
    <property type="molecule type" value="Genomic_DNA"/>
</dbReference>
<dbReference type="PANTHER" id="PTHR42878:SF7">
    <property type="entry name" value="SENSOR HISTIDINE KINASE GLRK"/>
    <property type="match status" value="1"/>
</dbReference>
<dbReference type="PROSITE" id="PS50109">
    <property type="entry name" value="HIS_KIN"/>
    <property type="match status" value="1"/>
</dbReference>
<dbReference type="Pfam" id="PF02518">
    <property type="entry name" value="HATPase_c"/>
    <property type="match status" value="1"/>
</dbReference>
<dbReference type="Pfam" id="PF00512">
    <property type="entry name" value="HisKA"/>
    <property type="match status" value="1"/>
</dbReference>
<dbReference type="InterPro" id="IPR013767">
    <property type="entry name" value="PAS_fold"/>
</dbReference>
<dbReference type="Gene3D" id="3.30.565.10">
    <property type="entry name" value="Histidine kinase-like ATPase, C-terminal domain"/>
    <property type="match status" value="1"/>
</dbReference>
<dbReference type="GO" id="GO:0005524">
    <property type="term" value="F:ATP binding"/>
    <property type="evidence" value="ECO:0007669"/>
    <property type="project" value="UniProtKB-KW"/>
</dbReference>
<dbReference type="InterPro" id="IPR036097">
    <property type="entry name" value="HisK_dim/P_sf"/>
</dbReference>
<dbReference type="Gene3D" id="3.30.450.20">
    <property type="entry name" value="PAS domain"/>
    <property type="match status" value="1"/>
</dbReference>
<feature type="domain" description="PAS" evidence="15">
    <location>
        <begin position="1"/>
        <end position="48"/>
    </location>
</feature>
<accession>A0A5B8L3V0</accession>
<dbReference type="SUPFAM" id="SSF55874">
    <property type="entry name" value="ATPase domain of HSP90 chaperone/DNA topoisomerase II/histidine kinase"/>
    <property type="match status" value="1"/>
</dbReference>
<evidence type="ECO:0000256" key="6">
    <source>
        <dbReference type="ARBA" id="ARBA00022692"/>
    </source>
</evidence>
<dbReference type="PROSITE" id="PS50112">
    <property type="entry name" value="PAS"/>
    <property type="match status" value="1"/>
</dbReference>
<dbReference type="PRINTS" id="PR00344">
    <property type="entry name" value="BCTRLSENSOR"/>
</dbReference>
<evidence type="ECO:0000259" key="15">
    <source>
        <dbReference type="PROSITE" id="PS50112"/>
    </source>
</evidence>
<dbReference type="InterPro" id="IPR036890">
    <property type="entry name" value="HATPase_C_sf"/>
</dbReference>
<dbReference type="SUPFAM" id="SSF47384">
    <property type="entry name" value="Homodimeric domain of signal transducing histidine kinase"/>
    <property type="match status" value="1"/>
</dbReference>
<dbReference type="InterPro" id="IPR003661">
    <property type="entry name" value="HisK_dim/P_dom"/>
</dbReference>
<dbReference type="PANTHER" id="PTHR42878">
    <property type="entry name" value="TWO-COMPONENT HISTIDINE KINASE"/>
    <property type="match status" value="1"/>
</dbReference>
<organism evidence="16 17">
    <name type="scientific">Nitratireductor mangrovi</name>
    <dbReference type="NCBI Taxonomy" id="2599600"/>
    <lineage>
        <taxon>Bacteria</taxon>
        <taxon>Pseudomonadati</taxon>
        <taxon>Pseudomonadota</taxon>
        <taxon>Alphaproteobacteria</taxon>
        <taxon>Hyphomicrobiales</taxon>
        <taxon>Phyllobacteriaceae</taxon>
        <taxon>Nitratireductor</taxon>
    </lineage>
</organism>
<reference evidence="16" key="1">
    <citation type="submission" date="2020-04" db="EMBL/GenBank/DDBJ databases">
        <title>Nitratireductor sp. nov. isolated from mangrove soil.</title>
        <authorList>
            <person name="Ye Y."/>
        </authorList>
    </citation>
    <scope>NUCLEOTIDE SEQUENCE</scope>
    <source>
        <strain evidence="16">SY7</strain>
    </source>
</reference>
<dbReference type="GO" id="GO:0030295">
    <property type="term" value="F:protein kinase activator activity"/>
    <property type="evidence" value="ECO:0007669"/>
    <property type="project" value="TreeGrafter"/>
</dbReference>